<name>A0ABQ1V4H2_9NOCA</name>
<evidence type="ECO:0000259" key="6">
    <source>
        <dbReference type="PROSITE" id="PS50931"/>
    </source>
</evidence>
<dbReference type="PROSITE" id="PS50931">
    <property type="entry name" value="HTH_LYSR"/>
    <property type="match status" value="1"/>
</dbReference>
<proteinExistence type="inferred from homology"/>
<dbReference type="PANTHER" id="PTHR30346">
    <property type="entry name" value="TRANSCRIPTIONAL DUAL REGULATOR HCAR-RELATED"/>
    <property type="match status" value="1"/>
</dbReference>
<dbReference type="Gene3D" id="1.10.10.10">
    <property type="entry name" value="Winged helix-like DNA-binding domain superfamily/Winged helix DNA-binding domain"/>
    <property type="match status" value="1"/>
</dbReference>
<accession>A0ABQ1V4H2</accession>
<dbReference type="SUPFAM" id="SSF46785">
    <property type="entry name" value="Winged helix' DNA-binding domain"/>
    <property type="match status" value="1"/>
</dbReference>
<dbReference type="InterPro" id="IPR036390">
    <property type="entry name" value="WH_DNA-bd_sf"/>
</dbReference>
<keyword evidence="5" id="KW-0804">Transcription</keyword>
<sequence>MDLEMRHLRAFVALADEMNYTRAAVELHVSQPALTRTIQQLERILERELLTRTSRSLSITDAGRTFADHARRIVADVDAVKDEMLMSATVRVGFAWLLPEWFADTTREVEARGGRISLHRTDDPIRALTRGEVDVAITRRPPADRSDADTSIRYRAAGSEHRLLAVATASELATREDLHWDDLASEPLIINVLSGTTTEDSWTRSDPDRVIVRCNNFDEWIELTAAGRGISAVPDVVRARAQHPAVTYRDIPGIPSSTVHVAWRERTPPLRSVKLFLDVAVG</sequence>
<evidence type="ECO:0000256" key="1">
    <source>
        <dbReference type="ARBA" id="ARBA00009437"/>
    </source>
</evidence>
<gene>
    <name evidence="7" type="ORF">GCM10007298_33340</name>
</gene>
<evidence type="ECO:0000256" key="5">
    <source>
        <dbReference type="ARBA" id="ARBA00023163"/>
    </source>
</evidence>
<dbReference type="Proteomes" id="UP000632454">
    <property type="component" value="Unassembled WGS sequence"/>
</dbReference>
<evidence type="ECO:0000256" key="4">
    <source>
        <dbReference type="ARBA" id="ARBA00023159"/>
    </source>
</evidence>
<comment type="similarity">
    <text evidence="1">Belongs to the LysR transcriptional regulatory family.</text>
</comment>
<evidence type="ECO:0000313" key="7">
    <source>
        <dbReference type="EMBL" id="GGF34847.1"/>
    </source>
</evidence>
<keyword evidence="8" id="KW-1185">Reference proteome</keyword>
<dbReference type="CDD" id="cd05466">
    <property type="entry name" value="PBP2_LTTR_substrate"/>
    <property type="match status" value="1"/>
</dbReference>
<dbReference type="InterPro" id="IPR000847">
    <property type="entry name" value="LysR_HTH_N"/>
</dbReference>
<keyword evidence="3" id="KW-0238">DNA-binding</keyword>
<reference evidence="8" key="1">
    <citation type="journal article" date="2019" name="Int. J. Syst. Evol. Microbiol.">
        <title>The Global Catalogue of Microorganisms (GCM) 10K type strain sequencing project: providing services to taxonomists for standard genome sequencing and annotation.</title>
        <authorList>
            <consortium name="The Broad Institute Genomics Platform"/>
            <consortium name="The Broad Institute Genome Sequencing Center for Infectious Disease"/>
            <person name="Wu L."/>
            <person name="Ma J."/>
        </authorList>
    </citation>
    <scope>NUCLEOTIDE SEQUENCE [LARGE SCALE GENOMIC DNA]</scope>
    <source>
        <strain evidence="8">CCM 7855</strain>
    </source>
</reference>
<dbReference type="RefSeq" id="WP_188491045.1">
    <property type="nucleotide sequence ID" value="NZ_BMCS01000002.1"/>
</dbReference>
<dbReference type="PRINTS" id="PR00039">
    <property type="entry name" value="HTHLYSR"/>
</dbReference>
<dbReference type="Pfam" id="PF03466">
    <property type="entry name" value="LysR_substrate"/>
    <property type="match status" value="1"/>
</dbReference>
<dbReference type="Pfam" id="PF00126">
    <property type="entry name" value="HTH_1"/>
    <property type="match status" value="1"/>
</dbReference>
<evidence type="ECO:0000313" key="8">
    <source>
        <dbReference type="Proteomes" id="UP000632454"/>
    </source>
</evidence>
<dbReference type="EMBL" id="BMCS01000002">
    <property type="protein sequence ID" value="GGF34847.1"/>
    <property type="molecule type" value="Genomic_DNA"/>
</dbReference>
<keyword evidence="4" id="KW-0010">Activator</keyword>
<dbReference type="InterPro" id="IPR036388">
    <property type="entry name" value="WH-like_DNA-bd_sf"/>
</dbReference>
<protein>
    <submittedName>
        <fullName evidence="7">LysR family transcriptional regulator</fullName>
    </submittedName>
</protein>
<dbReference type="InterPro" id="IPR005119">
    <property type="entry name" value="LysR_subst-bd"/>
</dbReference>
<organism evidence="7 8">
    <name type="scientific">Williamsia phyllosphaerae</name>
    <dbReference type="NCBI Taxonomy" id="885042"/>
    <lineage>
        <taxon>Bacteria</taxon>
        <taxon>Bacillati</taxon>
        <taxon>Actinomycetota</taxon>
        <taxon>Actinomycetes</taxon>
        <taxon>Mycobacteriales</taxon>
        <taxon>Nocardiaceae</taxon>
        <taxon>Williamsia</taxon>
    </lineage>
</organism>
<keyword evidence="2" id="KW-0805">Transcription regulation</keyword>
<dbReference type="Gene3D" id="3.40.190.10">
    <property type="entry name" value="Periplasmic binding protein-like II"/>
    <property type="match status" value="2"/>
</dbReference>
<feature type="domain" description="HTH lysR-type" evidence="6">
    <location>
        <begin position="1"/>
        <end position="60"/>
    </location>
</feature>
<evidence type="ECO:0000256" key="2">
    <source>
        <dbReference type="ARBA" id="ARBA00023015"/>
    </source>
</evidence>
<evidence type="ECO:0000256" key="3">
    <source>
        <dbReference type="ARBA" id="ARBA00023125"/>
    </source>
</evidence>
<comment type="caution">
    <text evidence="7">The sequence shown here is derived from an EMBL/GenBank/DDBJ whole genome shotgun (WGS) entry which is preliminary data.</text>
</comment>
<dbReference type="PANTHER" id="PTHR30346:SF0">
    <property type="entry name" value="HCA OPERON TRANSCRIPTIONAL ACTIVATOR HCAR"/>
    <property type="match status" value="1"/>
</dbReference>
<dbReference type="SUPFAM" id="SSF53850">
    <property type="entry name" value="Periplasmic binding protein-like II"/>
    <property type="match status" value="1"/>
</dbReference>